<accession>A0A9W7ASW8</accession>
<feature type="compositionally biased region" description="Pro residues" evidence="7">
    <location>
        <begin position="198"/>
        <end position="207"/>
    </location>
</feature>
<feature type="active site" description="Proton acceptor" evidence="6">
    <location>
        <position position="129"/>
    </location>
</feature>
<dbReference type="GO" id="GO:0070403">
    <property type="term" value="F:NAD+ binding"/>
    <property type="evidence" value="ECO:0007669"/>
    <property type="project" value="InterPro"/>
</dbReference>
<proteinExistence type="predicted"/>
<feature type="binding site" evidence="6">
    <location>
        <position position="137"/>
    </location>
    <ligand>
        <name>Zn(2+)</name>
        <dbReference type="ChEBI" id="CHEBI:29105"/>
    </ligand>
</feature>
<dbReference type="PANTHER" id="PTHR11085">
    <property type="entry name" value="NAD-DEPENDENT PROTEIN DEACYLASE SIRTUIN-5, MITOCHONDRIAL-RELATED"/>
    <property type="match status" value="1"/>
</dbReference>
<keyword evidence="4 6" id="KW-0862">Zinc</keyword>
<evidence type="ECO:0000256" key="3">
    <source>
        <dbReference type="ARBA" id="ARBA00022723"/>
    </source>
</evidence>
<dbReference type="Pfam" id="PF02146">
    <property type="entry name" value="SIR2"/>
    <property type="match status" value="1"/>
</dbReference>
<comment type="caution">
    <text evidence="9">The sequence shown here is derived from an EMBL/GenBank/DDBJ whole genome shotgun (WGS) entry which is preliminary data.</text>
</comment>
<evidence type="ECO:0000256" key="7">
    <source>
        <dbReference type="SAM" id="MobiDB-lite"/>
    </source>
</evidence>
<evidence type="ECO:0000259" key="8">
    <source>
        <dbReference type="PROSITE" id="PS50305"/>
    </source>
</evidence>
<dbReference type="InterPro" id="IPR026591">
    <property type="entry name" value="Sirtuin_cat_small_dom_sf"/>
</dbReference>
<dbReference type="Proteomes" id="UP001165082">
    <property type="component" value="Unassembled WGS sequence"/>
</dbReference>
<evidence type="ECO:0000256" key="2">
    <source>
        <dbReference type="ARBA" id="ARBA00022679"/>
    </source>
</evidence>
<feature type="compositionally biased region" description="Basic and acidic residues" evidence="7">
    <location>
        <begin position="171"/>
        <end position="184"/>
    </location>
</feature>
<dbReference type="SUPFAM" id="SSF52467">
    <property type="entry name" value="DHS-like NAD/FAD-binding domain"/>
    <property type="match status" value="1"/>
</dbReference>
<sequence length="272" mass="29224">MPLTAPKDINELIENFNNIVVVAGAGLSVSCGIPDFRSPSGLYANLSCSSLGLTCPEDLFDLNFFNEDPSPFYKFSKELYVGEEVRPSKGHEWIRGLEEKGKLLRCYTQNIDGLEIRAGLPPPLVVYAHGSLSTSSCTTCGNRVSYSGEGEERSALRAAVSGGVVPLCRRETGGGKKIKTEKGTPKIPKRPLRSSSREPPPPPPPTTTPVMQGRCNGVLKPCVTFFGEKLLGGVGKMLRKDKEKCDCLIVVGTSLSVAPMSGVMGYLDKAVK</sequence>
<dbReference type="InterPro" id="IPR003000">
    <property type="entry name" value="Sirtuin"/>
</dbReference>
<dbReference type="InterPro" id="IPR029035">
    <property type="entry name" value="DHS-like_NAD/FAD-binding_dom"/>
</dbReference>
<evidence type="ECO:0000313" key="10">
    <source>
        <dbReference type="Proteomes" id="UP001165082"/>
    </source>
</evidence>
<dbReference type="PROSITE" id="PS51257">
    <property type="entry name" value="PROKAR_LIPOPROTEIN"/>
    <property type="match status" value="1"/>
</dbReference>
<feature type="binding site" evidence="6">
    <location>
        <position position="168"/>
    </location>
    <ligand>
        <name>Zn(2+)</name>
        <dbReference type="ChEBI" id="CHEBI:29105"/>
    </ligand>
</feature>
<protein>
    <recommendedName>
        <fullName evidence="8">Deacetylase sirtuin-type domain-containing protein</fullName>
    </recommendedName>
</protein>
<dbReference type="PROSITE" id="PS50305">
    <property type="entry name" value="SIRTUIN"/>
    <property type="match status" value="1"/>
</dbReference>
<dbReference type="AlphaFoldDB" id="A0A9W7ASW8"/>
<gene>
    <name evidence="9" type="ORF">TrRE_jg10160</name>
</gene>
<feature type="binding site" evidence="6">
    <location>
        <position position="215"/>
    </location>
    <ligand>
        <name>Zn(2+)</name>
        <dbReference type="ChEBI" id="CHEBI:29105"/>
    </ligand>
</feature>
<evidence type="ECO:0000256" key="5">
    <source>
        <dbReference type="ARBA" id="ARBA00023027"/>
    </source>
</evidence>
<dbReference type="InterPro" id="IPR026590">
    <property type="entry name" value="Ssirtuin_cat_dom"/>
</dbReference>
<dbReference type="GO" id="GO:0046872">
    <property type="term" value="F:metal ion binding"/>
    <property type="evidence" value="ECO:0007669"/>
    <property type="project" value="UniProtKB-KW"/>
</dbReference>
<feature type="region of interest" description="Disordered" evidence="7">
    <location>
        <begin position="171"/>
        <end position="212"/>
    </location>
</feature>
<evidence type="ECO:0000256" key="1">
    <source>
        <dbReference type="ARBA" id="ARBA00001947"/>
    </source>
</evidence>
<reference evidence="9" key="1">
    <citation type="submission" date="2022-07" db="EMBL/GenBank/DDBJ databases">
        <title>Genome analysis of Parmales, a sister group of diatoms, reveals the evolutionary specialization of diatoms from phago-mixotrophs to photoautotrophs.</title>
        <authorList>
            <person name="Ban H."/>
            <person name="Sato S."/>
            <person name="Yoshikawa S."/>
            <person name="Kazumasa Y."/>
            <person name="Nakamura Y."/>
            <person name="Ichinomiya M."/>
            <person name="Saitoh K."/>
            <person name="Sato N."/>
            <person name="Blanc-Mathieu R."/>
            <person name="Endo H."/>
            <person name="Kuwata A."/>
            <person name="Ogata H."/>
        </authorList>
    </citation>
    <scope>NUCLEOTIDE SEQUENCE</scope>
</reference>
<keyword evidence="2" id="KW-0808">Transferase</keyword>
<evidence type="ECO:0000256" key="6">
    <source>
        <dbReference type="PROSITE-ProRule" id="PRU00236"/>
    </source>
</evidence>
<keyword evidence="3 6" id="KW-0479">Metal-binding</keyword>
<dbReference type="InterPro" id="IPR050134">
    <property type="entry name" value="NAD-dep_sirtuin_deacylases"/>
</dbReference>
<keyword evidence="10" id="KW-1185">Reference proteome</keyword>
<feature type="domain" description="Deacetylase sirtuin-type" evidence="8">
    <location>
        <begin position="1"/>
        <end position="272"/>
    </location>
</feature>
<comment type="cofactor">
    <cofactor evidence="1">
        <name>Zn(2+)</name>
        <dbReference type="ChEBI" id="CHEBI:29105"/>
    </cofactor>
</comment>
<name>A0A9W7ASW8_9STRA</name>
<keyword evidence="5" id="KW-0520">NAD</keyword>
<feature type="binding site" evidence="6">
    <location>
        <position position="140"/>
    </location>
    <ligand>
        <name>Zn(2+)</name>
        <dbReference type="ChEBI" id="CHEBI:29105"/>
    </ligand>
</feature>
<dbReference type="GO" id="GO:0005634">
    <property type="term" value="C:nucleus"/>
    <property type="evidence" value="ECO:0007669"/>
    <property type="project" value="TreeGrafter"/>
</dbReference>
<evidence type="ECO:0000256" key="4">
    <source>
        <dbReference type="ARBA" id="ARBA00022833"/>
    </source>
</evidence>
<organism evidence="9 10">
    <name type="scientific">Triparma retinervis</name>
    <dbReference type="NCBI Taxonomy" id="2557542"/>
    <lineage>
        <taxon>Eukaryota</taxon>
        <taxon>Sar</taxon>
        <taxon>Stramenopiles</taxon>
        <taxon>Ochrophyta</taxon>
        <taxon>Bolidophyceae</taxon>
        <taxon>Parmales</taxon>
        <taxon>Triparmaceae</taxon>
        <taxon>Triparma</taxon>
    </lineage>
</organism>
<evidence type="ECO:0000313" key="9">
    <source>
        <dbReference type="EMBL" id="GMH74498.1"/>
    </source>
</evidence>
<dbReference type="GO" id="GO:0017136">
    <property type="term" value="F:histone deacetylase activity, NAD-dependent"/>
    <property type="evidence" value="ECO:0007669"/>
    <property type="project" value="TreeGrafter"/>
</dbReference>
<dbReference type="Gene3D" id="3.30.1600.10">
    <property type="entry name" value="SIR2/SIRT2 'Small Domain"/>
    <property type="match status" value="1"/>
</dbReference>
<dbReference type="Gene3D" id="3.40.50.1220">
    <property type="entry name" value="TPP-binding domain"/>
    <property type="match status" value="1"/>
</dbReference>
<dbReference type="OrthoDB" id="420264at2759"/>
<feature type="non-terminal residue" evidence="9">
    <location>
        <position position="1"/>
    </location>
</feature>
<dbReference type="EMBL" id="BRXZ01001581">
    <property type="protein sequence ID" value="GMH74498.1"/>
    <property type="molecule type" value="Genomic_DNA"/>
</dbReference>
<dbReference type="PANTHER" id="PTHR11085:SF9">
    <property type="entry name" value="NAD-DEPENDENT PROTEIN DEACETYLASE SIRTUIN-1"/>
    <property type="match status" value="1"/>
</dbReference>